<reference evidence="1" key="1">
    <citation type="submission" date="2020-04" db="EMBL/GenBank/DDBJ databases">
        <authorList>
            <person name="Chiriac C."/>
            <person name="Salcher M."/>
            <person name="Ghai R."/>
            <person name="Kavagutti S V."/>
        </authorList>
    </citation>
    <scope>NUCLEOTIDE SEQUENCE</scope>
</reference>
<accession>A0A6J5MG44</accession>
<protein>
    <submittedName>
        <fullName evidence="1">Uncharacterized protein</fullName>
    </submittedName>
</protein>
<evidence type="ECO:0000313" key="2">
    <source>
        <dbReference type="EMBL" id="CAB4189328.1"/>
    </source>
</evidence>
<evidence type="ECO:0000313" key="1">
    <source>
        <dbReference type="EMBL" id="CAB4143996.1"/>
    </source>
</evidence>
<gene>
    <name evidence="2" type="ORF">UFOVP1185_35</name>
    <name evidence="1" type="ORF">UFOVP461_5</name>
</gene>
<dbReference type="EMBL" id="LR796425">
    <property type="protein sequence ID" value="CAB4143996.1"/>
    <property type="molecule type" value="Genomic_DNA"/>
</dbReference>
<sequence>MSARTIEVTLTDAPYEGWKATMRAEGISARVFIELSSNSVERQMEAVSKLVISHDFRDSDGNPAEDILDAPMDALGALIGKWGIEVAALPPR</sequence>
<dbReference type="EMBL" id="LR797133">
    <property type="protein sequence ID" value="CAB4189328.1"/>
    <property type="molecule type" value="Genomic_DNA"/>
</dbReference>
<proteinExistence type="predicted"/>
<name>A0A6J5MG44_9CAUD</name>
<organism evidence="1">
    <name type="scientific">uncultured Caudovirales phage</name>
    <dbReference type="NCBI Taxonomy" id="2100421"/>
    <lineage>
        <taxon>Viruses</taxon>
        <taxon>Duplodnaviria</taxon>
        <taxon>Heunggongvirae</taxon>
        <taxon>Uroviricota</taxon>
        <taxon>Caudoviricetes</taxon>
        <taxon>Peduoviridae</taxon>
        <taxon>Maltschvirus</taxon>
        <taxon>Maltschvirus maltsch</taxon>
    </lineage>
</organism>